<keyword evidence="1" id="KW-0732">Signal</keyword>
<dbReference type="PROSITE" id="PS51257">
    <property type="entry name" value="PROKAR_LIPOPROTEIN"/>
    <property type="match status" value="1"/>
</dbReference>
<evidence type="ECO:0008006" key="4">
    <source>
        <dbReference type="Google" id="ProtNLM"/>
    </source>
</evidence>
<feature type="chain" id="PRO_5045848835" description="Lipoprotein" evidence="1">
    <location>
        <begin position="22"/>
        <end position="245"/>
    </location>
</feature>
<keyword evidence="3" id="KW-1185">Reference proteome</keyword>
<protein>
    <recommendedName>
        <fullName evidence="4">Lipoprotein</fullName>
    </recommendedName>
</protein>
<organism evidence="2 3">
    <name type="scientific">Ferrovibrio xuzhouensis</name>
    <dbReference type="NCBI Taxonomy" id="1576914"/>
    <lineage>
        <taxon>Bacteria</taxon>
        <taxon>Pseudomonadati</taxon>
        <taxon>Pseudomonadota</taxon>
        <taxon>Alphaproteobacteria</taxon>
        <taxon>Rhodospirillales</taxon>
        <taxon>Rhodospirillaceae</taxon>
        <taxon>Ferrovibrio</taxon>
    </lineage>
</organism>
<sequence>MTDSLKKVFLAAALTAAGLLAGCAAVGPTSDPFLRGLTWERYIGGDDLARACAVGQPERFRLVYNAVEKEQRRTYDFTGEAGGGALVEARVIGQPVLNDPRNPITLNDPLAPWRGQTAQQRIGAAELDSVVAALDASGFDEAAPDGLFLRADGFFITASACRNGQFHFYAWSGEAAGFKPVAERLLGAVLRFDGTGVAPVHYYEVALPPYGSFFAAAGRDVQPQYTPERYQVGKNGLRYSQGTIN</sequence>
<evidence type="ECO:0000313" key="3">
    <source>
        <dbReference type="Proteomes" id="UP001595711"/>
    </source>
</evidence>
<evidence type="ECO:0000313" key="2">
    <source>
        <dbReference type="EMBL" id="MFC3677198.1"/>
    </source>
</evidence>
<dbReference type="RefSeq" id="WP_379728743.1">
    <property type="nucleotide sequence ID" value="NZ_JBHRYJ010000004.1"/>
</dbReference>
<evidence type="ECO:0000256" key="1">
    <source>
        <dbReference type="SAM" id="SignalP"/>
    </source>
</evidence>
<proteinExistence type="predicted"/>
<comment type="caution">
    <text evidence="2">The sequence shown here is derived from an EMBL/GenBank/DDBJ whole genome shotgun (WGS) entry which is preliminary data.</text>
</comment>
<dbReference type="Proteomes" id="UP001595711">
    <property type="component" value="Unassembled WGS sequence"/>
</dbReference>
<feature type="signal peptide" evidence="1">
    <location>
        <begin position="1"/>
        <end position="21"/>
    </location>
</feature>
<reference evidence="3" key="1">
    <citation type="journal article" date="2019" name="Int. J. Syst. Evol. Microbiol.">
        <title>The Global Catalogue of Microorganisms (GCM) 10K type strain sequencing project: providing services to taxonomists for standard genome sequencing and annotation.</title>
        <authorList>
            <consortium name="The Broad Institute Genomics Platform"/>
            <consortium name="The Broad Institute Genome Sequencing Center for Infectious Disease"/>
            <person name="Wu L."/>
            <person name="Ma J."/>
        </authorList>
    </citation>
    <scope>NUCLEOTIDE SEQUENCE [LARGE SCALE GENOMIC DNA]</scope>
    <source>
        <strain evidence="3">KCTC 42182</strain>
    </source>
</reference>
<dbReference type="EMBL" id="JBHRYJ010000004">
    <property type="protein sequence ID" value="MFC3677198.1"/>
    <property type="molecule type" value="Genomic_DNA"/>
</dbReference>
<accession>A0ABV7VJN8</accession>
<gene>
    <name evidence="2" type="ORF">ACFOOQ_16700</name>
</gene>
<name>A0ABV7VJN8_9PROT</name>